<evidence type="ECO:0000259" key="6">
    <source>
        <dbReference type="PROSITE" id="PS51123"/>
    </source>
</evidence>
<dbReference type="Pfam" id="PF06078">
    <property type="entry name" value="DUF937"/>
    <property type="match status" value="1"/>
</dbReference>
<feature type="region of interest" description="Disordered" evidence="5">
    <location>
        <begin position="370"/>
        <end position="395"/>
    </location>
</feature>
<dbReference type="InterPro" id="IPR006664">
    <property type="entry name" value="OMP_bac"/>
</dbReference>
<dbReference type="InterPro" id="IPR036737">
    <property type="entry name" value="OmpA-like_sf"/>
</dbReference>
<dbReference type="InterPro" id="IPR009282">
    <property type="entry name" value="DUF937"/>
</dbReference>
<proteinExistence type="predicted"/>
<keyword evidence="2 4" id="KW-0472">Membrane</keyword>
<dbReference type="Proteomes" id="UP000184170">
    <property type="component" value="Unassembled WGS sequence"/>
</dbReference>
<dbReference type="InterPro" id="IPR006665">
    <property type="entry name" value="OmpA-like"/>
</dbReference>
<dbReference type="PRINTS" id="PR01023">
    <property type="entry name" value="NAFLGMOTY"/>
</dbReference>
<organism evidence="7 8">
    <name type="scientific">Microbulbifer donghaiensis</name>
    <dbReference type="NCBI Taxonomy" id="494016"/>
    <lineage>
        <taxon>Bacteria</taxon>
        <taxon>Pseudomonadati</taxon>
        <taxon>Pseudomonadota</taxon>
        <taxon>Gammaproteobacteria</taxon>
        <taxon>Cellvibrionales</taxon>
        <taxon>Microbulbiferaceae</taxon>
        <taxon>Microbulbifer</taxon>
    </lineage>
</organism>
<dbReference type="OrthoDB" id="9792021at2"/>
<dbReference type="STRING" id="494016.SAMN04487965_3006"/>
<dbReference type="Pfam" id="PF00691">
    <property type="entry name" value="OmpA"/>
    <property type="match status" value="1"/>
</dbReference>
<evidence type="ECO:0000256" key="2">
    <source>
        <dbReference type="ARBA" id="ARBA00023136"/>
    </source>
</evidence>
<name>A0A1M5FRK5_9GAMM</name>
<dbReference type="AlphaFoldDB" id="A0A1M5FRK5"/>
<evidence type="ECO:0000256" key="4">
    <source>
        <dbReference type="PROSITE-ProRule" id="PRU00473"/>
    </source>
</evidence>
<evidence type="ECO:0000256" key="3">
    <source>
        <dbReference type="ARBA" id="ARBA00023237"/>
    </source>
</evidence>
<dbReference type="InterPro" id="IPR050330">
    <property type="entry name" value="Bact_OuterMem_StrucFunc"/>
</dbReference>
<dbReference type="PRINTS" id="PR01021">
    <property type="entry name" value="OMPADOMAIN"/>
</dbReference>
<dbReference type="SUPFAM" id="SSF103088">
    <property type="entry name" value="OmpA-like"/>
    <property type="match status" value="1"/>
</dbReference>
<dbReference type="GO" id="GO:0009279">
    <property type="term" value="C:cell outer membrane"/>
    <property type="evidence" value="ECO:0007669"/>
    <property type="project" value="UniProtKB-SubCell"/>
</dbReference>
<comment type="subcellular location">
    <subcellularLocation>
        <location evidence="1">Cell outer membrane</location>
    </subcellularLocation>
</comment>
<keyword evidence="8" id="KW-1185">Reference proteome</keyword>
<keyword evidence="3" id="KW-0998">Cell outer membrane</keyword>
<reference evidence="8" key="1">
    <citation type="submission" date="2016-11" db="EMBL/GenBank/DDBJ databases">
        <authorList>
            <person name="Varghese N."/>
            <person name="Submissions S."/>
        </authorList>
    </citation>
    <scope>NUCLEOTIDE SEQUENCE [LARGE SCALE GENOMIC DNA]</scope>
    <source>
        <strain evidence="8">CGMCC 1.7063</strain>
    </source>
</reference>
<evidence type="ECO:0000256" key="1">
    <source>
        <dbReference type="ARBA" id="ARBA00004442"/>
    </source>
</evidence>
<evidence type="ECO:0000313" key="7">
    <source>
        <dbReference type="EMBL" id="SHF93802.1"/>
    </source>
</evidence>
<feature type="region of interest" description="Disordered" evidence="5">
    <location>
        <begin position="182"/>
        <end position="206"/>
    </location>
</feature>
<dbReference type="EMBL" id="FQVA01000004">
    <property type="protein sequence ID" value="SHF93802.1"/>
    <property type="molecule type" value="Genomic_DNA"/>
</dbReference>
<gene>
    <name evidence="7" type="ORF">SAMN04487965_3006</name>
</gene>
<sequence length="409" mass="42774">MADNLLDMAIRQLGSDGIGALAGALGLPADRGEPAVNTGLSSVLAGMLNKGSSKTGMAGLFNMISDSGVVDFSSITDIFKDPEQMGALQKSGANMLDGIFGSKAGRVGELVSAALGGGSANGGSLLKVAAPVVMSLLSRLVKSKGLDISQLAALLIGQKSHIKDKLPAGLLNELGVPDFSDLGGRLETHGHAQPQEPRPQALHHEPAKKRGGFGKWFWPLLIALAALYALNMCAKKQEVEKKPGEVILDEESVIIEETPNGAVTPPDTSGAPATGEAEGFAGSFREYLTNAARDPNREFPLTIEFAKDSADVTSASVPDVEALAKIMQENPGLTIAIEGHTSGEGDEMANQQLSQERADAVRQMLTDKGIDPNRVTATGMGSAKPIADDATEEGKQKNRRISVRVVTFE</sequence>
<dbReference type="PROSITE" id="PS51123">
    <property type="entry name" value="OMPA_2"/>
    <property type="match status" value="1"/>
</dbReference>
<accession>A0A1M5FRK5</accession>
<dbReference type="PANTHER" id="PTHR30329">
    <property type="entry name" value="STATOR ELEMENT OF FLAGELLAR MOTOR COMPLEX"/>
    <property type="match status" value="1"/>
</dbReference>
<evidence type="ECO:0000313" key="8">
    <source>
        <dbReference type="Proteomes" id="UP000184170"/>
    </source>
</evidence>
<dbReference type="CDD" id="cd07185">
    <property type="entry name" value="OmpA_C-like"/>
    <property type="match status" value="1"/>
</dbReference>
<protein>
    <submittedName>
        <fullName evidence="7">Outer membrane protein OmpA</fullName>
    </submittedName>
</protein>
<evidence type="ECO:0000256" key="5">
    <source>
        <dbReference type="SAM" id="MobiDB-lite"/>
    </source>
</evidence>
<feature type="domain" description="OmpA-like" evidence="6">
    <location>
        <begin position="292"/>
        <end position="409"/>
    </location>
</feature>
<dbReference type="Gene3D" id="3.30.1330.60">
    <property type="entry name" value="OmpA-like domain"/>
    <property type="match status" value="1"/>
</dbReference>
<dbReference type="RefSeq" id="WP_073276572.1">
    <property type="nucleotide sequence ID" value="NZ_FQVA01000004.1"/>
</dbReference>
<dbReference type="PANTHER" id="PTHR30329:SF21">
    <property type="entry name" value="LIPOPROTEIN YIAD-RELATED"/>
    <property type="match status" value="1"/>
</dbReference>